<feature type="chain" id="PRO_5017477774" evidence="5">
    <location>
        <begin position="20"/>
        <end position="131"/>
    </location>
</feature>
<dbReference type="SUPFAM" id="SSF46626">
    <property type="entry name" value="Cytochrome c"/>
    <property type="match status" value="1"/>
</dbReference>
<dbReference type="GO" id="GO:0009055">
    <property type="term" value="F:electron transfer activity"/>
    <property type="evidence" value="ECO:0007669"/>
    <property type="project" value="InterPro"/>
</dbReference>
<feature type="domain" description="Cytochrome c" evidence="6">
    <location>
        <begin position="10"/>
        <end position="131"/>
    </location>
</feature>
<evidence type="ECO:0000256" key="3">
    <source>
        <dbReference type="ARBA" id="ARBA00023004"/>
    </source>
</evidence>
<keyword evidence="5" id="KW-0732">Signal</keyword>
<organism evidence="7 8">
    <name type="scientific">Roseinatronobacter ekhonensis</name>
    <dbReference type="NCBI Taxonomy" id="254356"/>
    <lineage>
        <taxon>Bacteria</taxon>
        <taxon>Pseudomonadati</taxon>
        <taxon>Pseudomonadota</taxon>
        <taxon>Alphaproteobacteria</taxon>
        <taxon>Rhodobacterales</taxon>
        <taxon>Paracoccaceae</taxon>
        <taxon>Roseinatronobacter</taxon>
    </lineage>
</organism>
<evidence type="ECO:0000259" key="6">
    <source>
        <dbReference type="PROSITE" id="PS51007"/>
    </source>
</evidence>
<dbReference type="Proteomes" id="UP000272908">
    <property type="component" value="Unassembled WGS sequence"/>
</dbReference>
<evidence type="ECO:0000256" key="2">
    <source>
        <dbReference type="ARBA" id="ARBA00022723"/>
    </source>
</evidence>
<dbReference type="InterPro" id="IPR009056">
    <property type="entry name" value="Cyt_c-like_dom"/>
</dbReference>
<name>A0A3B0MJY9_9RHOB</name>
<gene>
    <name evidence="7" type="primary">cycA</name>
    <name evidence="7" type="ORF">ROE7235_01140</name>
</gene>
<dbReference type="EMBL" id="UIHC01000008">
    <property type="protein sequence ID" value="SUZ31397.1"/>
    <property type="molecule type" value="Genomic_DNA"/>
</dbReference>
<reference evidence="8" key="1">
    <citation type="submission" date="2018-08" db="EMBL/GenBank/DDBJ databases">
        <authorList>
            <person name="Rodrigo-Torres L."/>
            <person name="Arahal R. D."/>
            <person name="Lucena T."/>
        </authorList>
    </citation>
    <scope>NUCLEOTIDE SEQUENCE [LARGE SCALE GENOMIC DNA]</scope>
    <source>
        <strain evidence="8">CECT 7235</strain>
    </source>
</reference>
<dbReference type="PROSITE" id="PS51007">
    <property type="entry name" value="CYTC"/>
    <property type="match status" value="1"/>
</dbReference>
<dbReference type="OrthoDB" id="9805828at2"/>
<dbReference type="InterPro" id="IPR036909">
    <property type="entry name" value="Cyt_c-like_dom_sf"/>
</dbReference>
<accession>A0A3B0MJY9</accession>
<dbReference type="AlphaFoldDB" id="A0A3B0MJY9"/>
<evidence type="ECO:0000256" key="1">
    <source>
        <dbReference type="ARBA" id="ARBA00022617"/>
    </source>
</evidence>
<keyword evidence="2 4" id="KW-0479">Metal-binding</keyword>
<proteinExistence type="predicted"/>
<sequence length="131" mass="13543">MKLLALIALVFGSAGAALANDPQWPDCRTCHQVAAPDGTVLARGGRAGPNLYGVAGRALAADPNFRLYSDGLQAAAATGARWTPANFNAYLAGPDQFLRSLTGDASIESGMHVALGGDPSALYQWLDDLAD</sequence>
<keyword evidence="8" id="KW-1185">Reference proteome</keyword>
<dbReference type="Gene3D" id="1.10.760.10">
    <property type="entry name" value="Cytochrome c-like domain"/>
    <property type="match status" value="1"/>
</dbReference>
<protein>
    <submittedName>
        <fullName evidence="7">Cytochrome c2</fullName>
    </submittedName>
</protein>
<evidence type="ECO:0000256" key="4">
    <source>
        <dbReference type="PROSITE-ProRule" id="PRU00433"/>
    </source>
</evidence>
<keyword evidence="1 4" id="KW-0349">Heme</keyword>
<dbReference type="GO" id="GO:0046872">
    <property type="term" value="F:metal ion binding"/>
    <property type="evidence" value="ECO:0007669"/>
    <property type="project" value="UniProtKB-KW"/>
</dbReference>
<keyword evidence="3 4" id="KW-0408">Iron</keyword>
<evidence type="ECO:0000313" key="7">
    <source>
        <dbReference type="EMBL" id="SUZ31397.1"/>
    </source>
</evidence>
<dbReference type="GO" id="GO:0020037">
    <property type="term" value="F:heme binding"/>
    <property type="evidence" value="ECO:0007669"/>
    <property type="project" value="InterPro"/>
</dbReference>
<dbReference type="RefSeq" id="WP_121093693.1">
    <property type="nucleotide sequence ID" value="NZ_UIHC01000008.1"/>
</dbReference>
<evidence type="ECO:0000313" key="8">
    <source>
        <dbReference type="Proteomes" id="UP000272908"/>
    </source>
</evidence>
<feature type="signal peptide" evidence="5">
    <location>
        <begin position="1"/>
        <end position="19"/>
    </location>
</feature>
<evidence type="ECO:0000256" key="5">
    <source>
        <dbReference type="SAM" id="SignalP"/>
    </source>
</evidence>